<evidence type="ECO:0000313" key="1">
    <source>
        <dbReference type="EMBL" id="VDI19290.1"/>
    </source>
</evidence>
<name>A0A8B6DHV2_MYTGA</name>
<comment type="caution">
    <text evidence="1">The sequence shown here is derived from an EMBL/GenBank/DDBJ whole genome shotgun (WGS) entry which is preliminary data.</text>
</comment>
<reference evidence="1" key="1">
    <citation type="submission" date="2018-11" db="EMBL/GenBank/DDBJ databases">
        <authorList>
            <person name="Alioto T."/>
            <person name="Alioto T."/>
        </authorList>
    </citation>
    <scope>NUCLEOTIDE SEQUENCE</scope>
</reference>
<protein>
    <submittedName>
        <fullName evidence="1">Uncharacterized protein</fullName>
    </submittedName>
</protein>
<accession>A0A8B6DHV2</accession>
<proteinExistence type="predicted"/>
<dbReference type="Proteomes" id="UP000596742">
    <property type="component" value="Unassembled WGS sequence"/>
</dbReference>
<dbReference type="EMBL" id="UYJE01003431">
    <property type="protein sequence ID" value="VDI19290.1"/>
    <property type="molecule type" value="Genomic_DNA"/>
</dbReference>
<dbReference type="OrthoDB" id="10408697at2759"/>
<keyword evidence="2" id="KW-1185">Reference proteome</keyword>
<sequence>MIHVYGKLENDGIDLKIIYNEMLELRETVQKLDNVVQEQSARIYDLETTVTIRRTHIQDLMTDHKKTDTEYRRKLERRFESD</sequence>
<dbReference type="AlphaFoldDB" id="A0A8B6DHV2"/>
<organism evidence="1 2">
    <name type="scientific">Mytilus galloprovincialis</name>
    <name type="common">Mediterranean mussel</name>
    <dbReference type="NCBI Taxonomy" id="29158"/>
    <lineage>
        <taxon>Eukaryota</taxon>
        <taxon>Metazoa</taxon>
        <taxon>Spiralia</taxon>
        <taxon>Lophotrochozoa</taxon>
        <taxon>Mollusca</taxon>
        <taxon>Bivalvia</taxon>
        <taxon>Autobranchia</taxon>
        <taxon>Pteriomorphia</taxon>
        <taxon>Mytilida</taxon>
        <taxon>Mytiloidea</taxon>
        <taxon>Mytilidae</taxon>
        <taxon>Mytilinae</taxon>
        <taxon>Mytilus</taxon>
    </lineage>
</organism>
<gene>
    <name evidence="1" type="ORF">MGAL_10B065484</name>
</gene>
<evidence type="ECO:0000313" key="2">
    <source>
        <dbReference type="Proteomes" id="UP000596742"/>
    </source>
</evidence>